<dbReference type="AlphaFoldDB" id="A0A016VEM2"/>
<proteinExistence type="predicted"/>
<name>A0A016VEM2_9BILA</name>
<gene>
    <name evidence="1" type="primary">Acey_s0012.g1753</name>
    <name evidence="1" type="ORF">Y032_0012g1753</name>
</gene>
<evidence type="ECO:0000313" key="1">
    <source>
        <dbReference type="EMBL" id="EYC25183.1"/>
    </source>
</evidence>
<protein>
    <submittedName>
        <fullName evidence="1">Uncharacterized protein</fullName>
    </submittedName>
</protein>
<accession>A0A016VEM2</accession>
<comment type="caution">
    <text evidence="1">The sequence shown here is derived from an EMBL/GenBank/DDBJ whole genome shotgun (WGS) entry which is preliminary data.</text>
</comment>
<evidence type="ECO:0000313" key="2">
    <source>
        <dbReference type="Proteomes" id="UP000024635"/>
    </source>
</evidence>
<dbReference type="Proteomes" id="UP000024635">
    <property type="component" value="Unassembled WGS sequence"/>
</dbReference>
<dbReference type="EMBL" id="JARK01001348">
    <property type="protein sequence ID" value="EYC25183.1"/>
    <property type="molecule type" value="Genomic_DNA"/>
</dbReference>
<keyword evidence="2" id="KW-1185">Reference proteome</keyword>
<sequence>MFILSPRWENLMNLEGIIIKNVLCKFNVFLKNPFLMLHRPSAETRRVTYALSHVLRRSSAYAQCNMRQEFLRKTALDSAGTGQSLLY</sequence>
<organism evidence="1 2">
    <name type="scientific">Ancylostoma ceylanicum</name>
    <dbReference type="NCBI Taxonomy" id="53326"/>
    <lineage>
        <taxon>Eukaryota</taxon>
        <taxon>Metazoa</taxon>
        <taxon>Ecdysozoa</taxon>
        <taxon>Nematoda</taxon>
        <taxon>Chromadorea</taxon>
        <taxon>Rhabditida</taxon>
        <taxon>Rhabditina</taxon>
        <taxon>Rhabditomorpha</taxon>
        <taxon>Strongyloidea</taxon>
        <taxon>Ancylostomatidae</taxon>
        <taxon>Ancylostomatinae</taxon>
        <taxon>Ancylostoma</taxon>
    </lineage>
</organism>
<reference evidence="2" key="1">
    <citation type="journal article" date="2015" name="Nat. Genet.">
        <title>The genome and transcriptome of the zoonotic hookworm Ancylostoma ceylanicum identify infection-specific gene families.</title>
        <authorList>
            <person name="Schwarz E.M."/>
            <person name="Hu Y."/>
            <person name="Antoshechkin I."/>
            <person name="Miller M.M."/>
            <person name="Sternberg P.W."/>
            <person name="Aroian R.V."/>
        </authorList>
    </citation>
    <scope>NUCLEOTIDE SEQUENCE</scope>
    <source>
        <strain evidence="2">HY135</strain>
    </source>
</reference>